<evidence type="ECO:0008006" key="3">
    <source>
        <dbReference type="Google" id="ProtNLM"/>
    </source>
</evidence>
<name>A0ABQ6B999_9BRAD</name>
<accession>A0ABQ6B999</accession>
<reference evidence="2" key="1">
    <citation type="journal article" date="2019" name="Int. J. Syst. Evol. Microbiol.">
        <title>The Global Catalogue of Microorganisms (GCM) 10K type strain sequencing project: providing services to taxonomists for standard genome sequencing and annotation.</title>
        <authorList>
            <consortium name="The Broad Institute Genomics Platform"/>
            <consortium name="The Broad Institute Genome Sequencing Center for Infectious Disease"/>
            <person name="Wu L."/>
            <person name="Ma J."/>
        </authorList>
    </citation>
    <scope>NUCLEOTIDE SEQUENCE [LARGE SCALE GENOMIC DNA]</scope>
    <source>
        <strain evidence="2">NBRC 102520</strain>
    </source>
</reference>
<gene>
    <name evidence="1" type="ORF">GCM10007857_67180</name>
</gene>
<keyword evidence="2" id="KW-1185">Reference proteome</keyword>
<organism evidence="1 2">
    <name type="scientific">Bradyrhizobium iriomotense</name>
    <dbReference type="NCBI Taxonomy" id="441950"/>
    <lineage>
        <taxon>Bacteria</taxon>
        <taxon>Pseudomonadati</taxon>
        <taxon>Pseudomonadota</taxon>
        <taxon>Alphaproteobacteria</taxon>
        <taxon>Hyphomicrobiales</taxon>
        <taxon>Nitrobacteraceae</taxon>
        <taxon>Bradyrhizobium</taxon>
    </lineage>
</organism>
<sequence length="87" mass="10014">MVEHFFHHFSRGLEAVYHDGFSLRVPRDQHFSLRHLADEWKYRDAPVRSVRSAQSDDVAQEVSVTRFQITAATAVAAAYNPQPRKTC</sequence>
<dbReference type="Proteomes" id="UP001156905">
    <property type="component" value="Unassembled WGS sequence"/>
</dbReference>
<comment type="caution">
    <text evidence="1">The sequence shown here is derived from an EMBL/GenBank/DDBJ whole genome shotgun (WGS) entry which is preliminary data.</text>
</comment>
<evidence type="ECO:0000313" key="2">
    <source>
        <dbReference type="Proteomes" id="UP001156905"/>
    </source>
</evidence>
<protein>
    <recommendedName>
        <fullName evidence="3">Transposase</fullName>
    </recommendedName>
</protein>
<dbReference type="EMBL" id="BSOW01000030">
    <property type="protein sequence ID" value="GLR90004.1"/>
    <property type="molecule type" value="Genomic_DNA"/>
</dbReference>
<evidence type="ECO:0000313" key="1">
    <source>
        <dbReference type="EMBL" id="GLR90004.1"/>
    </source>
</evidence>
<proteinExistence type="predicted"/>